<dbReference type="SUPFAM" id="SSF48452">
    <property type="entry name" value="TPR-like"/>
    <property type="match status" value="1"/>
</dbReference>
<dbReference type="Pfam" id="PF03704">
    <property type="entry name" value="BTAD"/>
    <property type="match status" value="1"/>
</dbReference>
<dbReference type="PANTHER" id="PTHR35807">
    <property type="entry name" value="TRANSCRIPTIONAL REGULATOR REDD-RELATED"/>
    <property type="match status" value="1"/>
</dbReference>
<dbReference type="Pfam" id="PF00486">
    <property type="entry name" value="Trans_reg_C"/>
    <property type="match status" value="1"/>
</dbReference>
<evidence type="ECO:0000259" key="8">
    <source>
        <dbReference type="PROSITE" id="PS51755"/>
    </source>
</evidence>
<gene>
    <name evidence="9" type="ORF">AWC22_07085</name>
</gene>
<comment type="similarity">
    <text evidence="1">Belongs to the AfsR/DnrI/RedD regulatory family.</text>
</comment>
<evidence type="ECO:0000256" key="2">
    <source>
        <dbReference type="ARBA" id="ARBA00022553"/>
    </source>
</evidence>
<dbReference type="InterPro" id="IPR000253">
    <property type="entry name" value="FHA_dom"/>
</dbReference>
<keyword evidence="3" id="KW-0805">Transcription regulation</keyword>
<dbReference type="GO" id="GO:0003677">
    <property type="term" value="F:DNA binding"/>
    <property type="evidence" value="ECO:0007669"/>
    <property type="project" value="UniProtKB-UniRule"/>
</dbReference>
<dbReference type="Proteomes" id="UP000193087">
    <property type="component" value="Unassembled WGS sequence"/>
</dbReference>
<dbReference type="InterPro" id="IPR005158">
    <property type="entry name" value="BTAD"/>
</dbReference>
<dbReference type="Gene3D" id="1.25.40.10">
    <property type="entry name" value="Tetratricopeptide repeat domain"/>
    <property type="match status" value="1"/>
</dbReference>
<feature type="domain" description="OmpR/PhoB-type" evidence="8">
    <location>
        <begin position="1"/>
        <end position="85"/>
    </location>
</feature>
<keyword evidence="2" id="KW-0597">Phosphoprotein</keyword>
<dbReference type="Gene3D" id="1.10.10.10">
    <property type="entry name" value="Winged helix-like DNA-binding domain superfamily/Winged helix DNA-binding domain"/>
    <property type="match status" value="1"/>
</dbReference>
<dbReference type="Gene3D" id="2.60.200.20">
    <property type="match status" value="1"/>
</dbReference>
<dbReference type="RefSeq" id="WP_085253446.1">
    <property type="nucleotide sequence ID" value="NZ_CAJMWJ010000001.1"/>
</dbReference>
<evidence type="ECO:0000256" key="4">
    <source>
        <dbReference type="ARBA" id="ARBA00023125"/>
    </source>
</evidence>
<reference evidence="9 10" key="1">
    <citation type="submission" date="2016-01" db="EMBL/GenBank/DDBJ databases">
        <title>The new phylogeny of the genus Mycobacterium.</title>
        <authorList>
            <person name="Tarcisio F."/>
            <person name="Conor M."/>
            <person name="Antonella G."/>
            <person name="Elisabetta G."/>
            <person name="Giulia F.S."/>
            <person name="Sara T."/>
            <person name="Anna F."/>
            <person name="Clotilde B."/>
            <person name="Roberto B."/>
            <person name="Veronica D.S."/>
            <person name="Fabio R."/>
            <person name="Monica P."/>
            <person name="Olivier J."/>
            <person name="Enrico T."/>
            <person name="Nicola S."/>
        </authorList>
    </citation>
    <scope>NUCLEOTIDE SEQUENCE [LARGE SCALE GENOMIC DNA]</scope>
    <source>
        <strain evidence="9 10">DSM 45176</strain>
    </source>
</reference>
<evidence type="ECO:0000313" key="9">
    <source>
        <dbReference type="EMBL" id="ORW56025.1"/>
    </source>
</evidence>
<dbReference type="OrthoDB" id="4336084at2"/>
<dbReference type="GeneID" id="93495632"/>
<dbReference type="SMART" id="SM00240">
    <property type="entry name" value="FHA"/>
    <property type="match status" value="1"/>
</dbReference>
<dbReference type="STRING" id="486698.AWC22_07085"/>
<evidence type="ECO:0000256" key="5">
    <source>
        <dbReference type="ARBA" id="ARBA00023163"/>
    </source>
</evidence>
<organism evidence="9 10">
    <name type="scientific">Mycobacterium riyadhense</name>
    <dbReference type="NCBI Taxonomy" id="486698"/>
    <lineage>
        <taxon>Bacteria</taxon>
        <taxon>Bacillati</taxon>
        <taxon>Actinomycetota</taxon>
        <taxon>Actinomycetes</taxon>
        <taxon>Mycobacteriales</taxon>
        <taxon>Mycobacteriaceae</taxon>
        <taxon>Mycobacterium</taxon>
    </lineage>
</organism>
<dbReference type="AlphaFoldDB" id="A0A1X2AXB0"/>
<name>A0A1X2AXB0_9MYCO</name>
<accession>A0A1X2AXB0</accession>
<sequence>MSVNGAVVPVGTPKQRAVLATLLINRNRPVAVDTLIDAVWEQKTPSGARATLYAYVSNLRHLMAGADLEPRAVLANAPPGYRLAVLDSHYDLGRFVTEKNAGIRAAADGRFEQASGHFSAALAEWRGPVLDDLRDFTFVDAFAKGLAEEKVVTQTARAEVEIACGRHYSVISDLETLTTDNPYREPLWVQLMTAYYLADRQSDALDAYNRLRDMLADDLGVYPGPMVRALHERILRQQSLDVRFAAQSSADDTIGTLSQHSAAPAGAAHGPSLRDADQRRYALVATTTRIGRSPDNDIVLSGPKVSRHHAAVVDTGSSFVVVDLRSVNGVYVSGRRIRTSAVLIDGDRIRISEHQLVFETDARDPVANDANE</sequence>
<evidence type="ECO:0000259" key="7">
    <source>
        <dbReference type="PROSITE" id="PS50006"/>
    </source>
</evidence>
<dbReference type="InterPro" id="IPR008984">
    <property type="entry name" value="SMAD_FHA_dom_sf"/>
</dbReference>
<keyword evidence="4 6" id="KW-0238">DNA-binding</keyword>
<evidence type="ECO:0000256" key="6">
    <source>
        <dbReference type="PROSITE-ProRule" id="PRU01091"/>
    </source>
</evidence>
<dbReference type="SUPFAM" id="SSF46894">
    <property type="entry name" value="C-terminal effector domain of the bipartite response regulators"/>
    <property type="match status" value="1"/>
</dbReference>
<dbReference type="Pfam" id="PF00498">
    <property type="entry name" value="FHA"/>
    <property type="match status" value="1"/>
</dbReference>
<dbReference type="InterPro" id="IPR011990">
    <property type="entry name" value="TPR-like_helical_dom_sf"/>
</dbReference>
<dbReference type="InterPro" id="IPR001867">
    <property type="entry name" value="OmpR/PhoB-type_DNA-bd"/>
</dbReference>
<dbReference type="SMART" id="SM00862">
    <property type="entry name" value="Trans_reg_C"/>
    <property type="match status" value="1"/>
</dbReference>
<dbReference type="CDD" id="cd00060">
    <property type="entry name" value="FHA"/>
    <property type="match status" value="1"/>
</dbReference>
<proteinExistence type="inferred from homology"/>
<dbReference type="SUPFAM" id="SSF49879">
    <property type="entry name" value="SMAD/FHA domain"/>
    <property type="match status" value="1"/>
</dbReference>
<dbReference type="PANTHER" id="PTHR35807:SF1">
    <property type="entry name" value="TRANSCRIPTIONAL REGULATOR REDD"/>
    <property type="match status" value="1"/>
</dbReference>
<dbReference type="EMBL" id="LQPQ01000257">
    <property type="protein sequence ID" value="ORW56025.1"/>
    <property type="molecule type" value="Genomic_DNA"/>
</dbReference>
<dbReference type="FunFam" id="1.25.40.10:FF:000222">
    <property type="entry name" value="SARP family transcriptional regulator"/>
    <property type="match status" value="1"/>
</dbReference>
<dbReference type="GO" id="GO:0000160">
    <property type="term" value="P:phosphorelay signal transduction system"/>
    <property type="evidence" value="ECO:0007669"/>
    <property type="project" value="InterPro"/>
</dbReference>
<dbReference type="InterPro" id="IPR016032">
    <property type="entry name" value="Sig_transdc_resp-reg_C-effctor"/>
</dbReference>
<keyword evidence="10" id="KW-1185">Reference proteome</keyword>
<dbReference type="PROSITE" id="PS50006">
    <property type="entry name" value="FHA_DOMAIN"/>
    <property type="match status" value="1"/>
</dbReference>
<dbReference type="InterPro" id="IPR051677">
    <property type="entry name" value="AfsR-DnrI-RedD_regulator"/>
</dbReference>
<evidence type="ECO:0000256" key="1">
    <source>
        <dbReference type="ARBA" id="ARBA00005820"/>
    </source>
</evidence>
<dbReference type="InterPro" id="IPR036388">
    <property type="entry name" value="WH-like_DNA-bd_sf"/>
</dbReference>
<comment type="caution">
    <text evidence="9">The sequence shown here is derived from an EMBL/GenBank/DDBJ whole genome shotgun (WGS) entry which is preliminary data.</text>
</comment>
<keyword evidence="5" id="KW-0804">Transcription</keyword>
<feature type="domain" description="FHA" evidence="7">
    <location>
        <begin position="288"/>
        <end position="337"/>
    </location>
</feature>
<dbReference type="GO" id="GO:0006355">
    <property type="term" value="P:regulation of DNA-templated transcription"/>
    <property type="evidence" value="ECO:0007669"/>
    <property type="project" value="InterPro"/>
</dbReference>
<protein>
    <submittedName>
        <fullName evidence="9">Regulator</fullName>
    </submittedName>
</protein>
<dbReference type="CDD" id="cd15831">
    <property type="entry name" value="BTAD"/>
    <property type="match status" value="1"/>
</dbReference>
<feature type="DNA-binding region" description="OmpR/PhoB-type" evidence="6">
    <location>
        <begin position="1"/>
        <end position="85"/>
    </location>
</feature>
<evidence type="ECO:0000313" key="10">
    <source>
        <dbReference type="Proteomes" id="UP000193087"/>
    </source>
</evidence>
<evidence type="ECO:0000256" key="3">
    <source>
        <dbReference type="ARBA" id="ARBA00023015"/>
    </source>
</evidence>
<dbReference type="SMART" id="SM01043">
    <property type="entry name" value="BTAD"/>
    <property type="match status" value="1"/>
</dbReference>
<dbReference type="PROSITE" id="PS51755">
    <property type="entry name" value="OMPR_PHOB"/>
    <property type="match status" value="1"/>
</dbReference>